<sequence>MLRIKEFFALDDLITARWGRQAFRHVDYCGLLPVRPVEHGGYECTPTNTLSFARTGGDGVHFSVLNARDETADGPVVMTVPLAEANLVVAETVAEFLSIGCQTGWFELEQLAYDAPATLAYYAAAPAPASAQEQAFLDLVRTELHVAPVALTAERLTDLEQRFGPQLQVPPFEGAEGI</sequence>
<evidence type="ECO:0000313" key="2">
    <source>
        <dbReference type="Proteomes" id="UP000597617"/>
    </source>
</evidence>
<dbReference type="RefSeq" id="WP_196282435.1">
    <property type="nucleotide sequence ID" value="NZ_JADQDQ010000004.1"/>
</dbReference>
<dbReference type="EMBL" id="JADQDQ010000004">
    <property type="protein sequence ID" value="MBF9238070.1"/>
    <property type="molecule type" value="Genomic_DNA"/>
</dbReference>
<comment type="caution">
    <text evidence="1">The sequence shown here is derived from an EMBL/GenBank/DDBJ whole genome shotgun (WGS) entry which is preliminary data.</text>
</comment>
<organism evidence="1 2">
    <name type="scientific">Hymenobacter jeongseonensis</name>
    <dbReference type="NCBI Taxonomy" id="2791027"/>
    <lineage>
        <taxon>Bacteria</taxon>
        <taxon>Pseudomonadati</taxon>
        <taxon>Bacteroidota</taxon>
        <taxon>Cytophagia</taxon>
        <taxon>Cytophagales</taxon>
        <taxon>Hymenobacteraceae</taxon>
        <taxon>Hymenobacter</taxon>
    </lineage>
</organism>
<protein>
    <submittedName>
        <fullName evidence="1">Uncharacterized protein</fullName>
    </submittedName>
</protein>
<gene>
    <name evidence="1" type="ORF">I2I05_11755</name>
</gene>
<dbReference type="Proteomes" id="UP000597617">
    <property type="component" value="Unassembled WGS sequence"/>
</dbReference>
<proteinExistence type="predicted"/>
<keyword evidence="2" id="KW-1185">Reference proteome</keyword>
<name>A0ABS0IJY4_9BACT</name>
<accession>A0ABS0IJY4</accession>
<reference evidence="1 2" key="1">
    <citation type="submission" date="2020-11" db="EMBL/GenBank/DDBJ databases">
        <authorList>
            <person name="Kim M.K."/>
        </authorList>
    </citation>
    <scope>NUCLEOTIDE SEQUENCE [LARGE SCALE GENOMIC DNA]</scope>
    <source>
        <strain evidence="1 2">BT683</strain>
    </source>
</reference>
<evidence type="ECO:0000313" key="1">
    <source>
        <dbReference type="EMBL" id="MBF9238070.1"/>
    </source>
</evidence>